<evidence type="ECO:0000313" key="5">
    <source>
        <dbReference type="EMBL" id="MFC7324140.1"/>
    </source>
</evidence>
<dbReference type="SUPFAM" id="SSF55811">
    <property type="entry name" value="Nudix"/>
    <property type="match status" value="1"/>
</dbReference>
<evidence type="ECO:0000313" key="6">
    <source>
        <dbReference type="Proteomes" id="UP001596545"/>
    </source>
</evidence>
<name>A0ABD6AJA2_9EURY</name>
<dbReference type="Proteomes" id="UP001596545">
    <property type="component" value="Unassembled WGS sequence"/>
</dbReference>
<dbReference type="RefSeq" id="WP_256408458.1">
    <property type="nucleotide sequence ID" value="NZ_JANHDN010000003.1"/>
</dbReference>
<dbReference type="PROSITE" id="PS51462">
    <property type="entry name" value="NUDIX"/>
    <property type="match status" value="1"/>
</dbReference>
<sequence>MDDDWIPADDWRTIVANAPIVSVDLVIRRDGGVVLGCRTNEPAKGYWFIPGGRVLKGETRREAVGRVAAEELGIEVEIVESLGAFEHLYDTSDVPGVESKHYLANGYVVDVIDGEPEPDDQHDAFRVFRSPPDPCHEYVRAYVEAAETVNGWF</sequence>
<evidence type="ECO:0000259" key="4">
    <source>
        <dbReference type="PROSITE" id="PS51462"/>
    </source>
</evidence>
<protein>
    <submittedName>
        <fullName evidence="5">GDP-mannose mannosyl hydrolase</fullName>
    </submittedName>
</protein>
<feature type="domain" description="Nudix hydrolase" evidence="4">
    <location>
        <begin position="16"/>
        <end position="153"/>
    </location>
</feature>
<dbReference type="PANTHER" id="PTHR43046:SF12">
    <property type="entry name" value="GDP-MANNOSE MANNOSYL HYDROLASE"/>
    <property type="match status" value="1"/>
</dbReference>
<proteinExistence type="predicted"/>
<keyword evidence="3" id="KW-0460">Magnesium</keyword>
<dbReference type="EMBL" id="JBHTBL010000004">
    <property type="protein sequence ID" value="MFC7324140.1"/>
    <property type="molecule type" value="Genomic_DNA"/>
</dbReference>
<keyword evidence="6" id="KW-1185">Reference proteome</keyword>
<comment type="cofactor">
    <cofactor evidence="1">
        <name>Mg(2+)</name>
        <dbReference type="ChEBI" id="CHEBI:18420"/>
    </cofactor>
</comment>
<comment type="caution">
    <text evidence="5">The sequence shown here is derived from an EMBL/GenBank/DDBJ whole genome shotgun (WGS) entry which is preliminary data.</text>
</comment>
<organism evidence="5 6">
    <name type="scientific">Halorubrum rutilum</name>
    <dbReference type="NCBI Taxonomy" id="1364933"/>
    <lineage>
        <taxon>Archaea</taxon>
        <taxon>Methanobacteriati</taxon>
        <taxon>Methanobacteriota</taxon>
        <taxon>Stenosarchaea group</taxon>
        <taxon>Halobacteria</taxon>
        <taxon>Halobacteriales</taxon>
        <taxon>Haloferacaceae</taxon>
        <taxon>Halorubrum</taxon>
    </lineage>
</organism>
<dbReference type="Pfam" id="PF00293">
    <property type="entry name" value="NUDIX"/>
    <property type="match status" value="1"/>
</dbReference>
<keyword evidence="2 5" id="KW-0378">Hydrolase</keyword>
<evidence type="ECO:0000256" key="3">
    <source>
        <dbReference type="ARBA" id="ARBA00022842"/>
    </source>
</evidence>
<dbReference type="PANTHER" id="PTHR43046">
    <property type="entry name" value="GDP-MANNOSE MANNOSYL HYDROLASE"/>
    <property type="match status" value="1"/>
</dbReference>
<dbReference type="CDD" id="cd03430">
    <property type="entry name" value="NUDIX_GDPMH_NudD"/>
    <property type="match status" value="1"/>
</dbReference>
<dbReference type="AlphaFoldDB" id="A0ABD6AJA2"/>
<dbReference type="InterPro" id="IPR000086">
    <property type="entry name" value="NUDIX_hydrolase_dom"/>
</dbReference>
<accession>A0ABD6AJA2</accession>
<reference evidence="5 6" key="1">
    <citation type="journal article" date="2019" name="Int. J. Syst. Evol. Microbiol.">
        <title>The Global Catalogue of Microorganisms (GCM) 10K type strain sequencing project: providing services to taxonomists for standard genome sequencing and annotation.</title>
        <authorList>
            <consortium name="The Broad Institute Genomics Platform"/>
            <consortium name="The Broad Institute Genome Sequencing Center for Infectious Disease"/>
            <person name="Wu L."/>
            <person name="Ma J."/>
        </authorList>
    </citation>
    <scope>NUCLEOTIDE SEQUENCE [LARGE SCALE GENOMIC DNA]</scope>
    <source>
        <strain evidence="5 6">CGMCC 1.12554</strain>
    </source>
</reference>
<evidence type="ECO:0000256" key="1">
    <source>
        <dbReference type="ARBA" id="ARBA00001946"/>
    </source>
</evidence>
<dbReference type="InterPro" id="IPR015797">
    <property type="entry name" value="NUDIX_hydrolase-like_dom_sf"/>
</dbReference>
<gene>
    <name evidence="5" type="ORF">ACFQMF_06040</name>
</gene>
<dbReference type="GO" id="GO:0016787">
    <property type="term" value="F:hydrolase activity"/>
    <property type="evidence" value="ECO:0007669"/>
    <property type="project" value="UniProtKB-KW"/>
</dbReference>
<evidence type="ECO:0000256" key="2">
    <source>
        <dbReference type="ARBA" id="ARBA00022801"/>
    </source>
</evidence>
<dbReference type="Gene3D" id="3.90.79.10">
    <property type="entry name" value="Nucleoside Triphosphate Pyrophosphohydrolase"/>
    <property type="match status" value="1"/>
</dbReference>